<keyword evidence="1" id="KW-1133">Transmembrane helix</keyword>
<dbReference type="OrthoDB" id="5823761at2759"/>
<keyword evidence="1" id="KW-0812">Transmembrane</keyword>
<reference evidence="3 4" key="1">
    <citation type="submission" date="2014-04" db="EMBL/GenBank/DDBJ databases">
        <authorList>
            <consortium name="DOE Joint Genome Institute"/>
            <person name="Kuo A."/>
            <person name="Zuccaro A."/>
            <person name="Kohler A."/>
            <person name="Nagy L.G."/>
            <person name="Floudas D."/>
            <person name="Copeland A."/>
            <person name="Barry K.W."/>
            <person name="Cichocki N."/>
            <person name="Veneault-Fourrey C."/>
            <person name="LaButti K."/>
            <person name="Lindquist E.A."/>
            <person name="Lipzen A."/>
            <person name="Lundell T."/>
            <person name="Morin E."/>
            <person name="Murat C."/>
            <person name="Sun H."/>
            <person name="Tunlid A."/>
            <person name="Henrissat B."/>
            <person name="Grigoriev I.V."/>
            <person name="Hibbett D.S."/>
            <person name="Martin F."/>
            <person name="Nordberg H.P."/>
            <person name="Cantor M.N."/>
            <person name="Hua S.X."/>
        </authorList>
    </citation>
    <scope>NUCLEOTIDE SEQUENCE [LARGE SCALE GENOMIC DNA]</scope>
    <source>
        <strain evidence="3 4">MAFF 305830</strain>
    </source>
</reference>
<dbReference type="PROSITE" id="PS50842">
    <property type="entry name" value="EXPANSIN_EG45"/>
    <property type="match status" value="1"/>
</dbReference>
<dbReference type="InterPro" id="IPR036908">
    <property type="entry name" value="RlpA-like_sf"/>
</dbReference>
<dbReference type="InterPro" id="IPR007112">
    <property type="entry name" value="Expansin/allergen_DPBB_dom"/>
</dbReference>
<evidence type="ECO:0000256" key="1">
    <source>
        <dbReference type="SAM" id="Phobius"/>
    </source>
</evidence>
<dbReference type="HOGENOM" id="CLU_083686_0_0_1"/>
<reference evidence="4" key="2">
    <citation type="submission" date="2015-01" db="EMBL/GenBank/DDBJ databases">
        <title>Evolutionary Origins and Diversification of the Mycorrhizal Mutualists.</title>
        <authorList>
            <consortium name="DOE Joint Genome Institute"/>
            <consortium name="Mycorrhizal Genomics Consortium"/>
            <person name="Kohler A."/>
            <person name="Kuo A."/>
            <person name="Nagy L.G."/>
            <person name="Floudas D."/>
            <person name="Copeland A."/>
            <person name="Barry K.W."/>
            <person name="Cichocki N."/>
            <person name="Veneault-Fourrey C."/>
            <person name="LaButti K."/>
            <person name="Lindquist E.A."/>
            <person name="Lipzen A."/>
            <person name="Lundell T."/>
            <person name="Morin E."/>
            <person name="Murat C."/>
            <person name="Riley R."/>
            <person name="Ohm R."/>
            <person name="Sun H."/>
            <person name="Tunlid A."/>
            <person name="Henrissat B."/>
            <person name="Grigoriev I.V."/>
            <person name="Hibbett D.S."/>
            <person name="Martin F."/>
        </authorList>
    </citation>
    <scope>NUCLEOTIDE SEQUENCE [LARGE SCALE GENOMIC DNA]</scope>
    <source>
        <strain evidence="4">MAFF 305830</strain>
    </source>
</reference>
<feature type="domain" description="Expansin-like EG45" evidence="2">
    <location>
        <begin position="58"/>
        <end position="191"/>
    </location>
</feature>
<dbReference type="EMBL" id="KN824282">
    <property type="protein sequence ID" value="KIM31512.1"/>
    <property type="molecule type" value="Genomic_DNA"/>
</dbReference>
<organism evidence="3 4">
    <name type="scientific">Serendipita vermifera MAFF 305830</name>
    <dbReference type="NCBI Taxonomy" id="933852"/>
    <lineage>
        <taxon>Eukaryota</taxon>
        <taxon>Fungi</taxon>
        <taxon>Dikarya</taxon>
        <taxon>Basidiomycota</taxon>
        <taxon>Agaricomycotina</taxon>
        <taxon>Agaricomycetes</taxon>
        <taxon>Sebacinales</taxon>
        <taxon>Serendipitaceae</taxon>
        <taxon>Serendipita</taxon>
    </lineage>
</organism>
<evidence type="ECO:0000313" key="4">
    <source>
        <dbReference type="Proteomes" id="UP000054097"/>
    </source>
</evidence>
<evidence type="ECO:0000259" key="2">
    <source>
        <dbReference type="PROSITE" id="PS50842"/>
    </source>
</evidence>
<protein>
    <recommendedName>
        <fullName evidence="2">Expansin-like EG45 domain-containing protein</fullName>
    </recommendedName>
</protein>
<dbReference type="CDD" id="cd22278">
    <property type="entry name" value="DPBB_GH45_endoglucanase"/>
    <property type="match status" value="1"/>
</dbReference>
<feature type="transmembrane region" description="Helical" evidence="1">
    <location>
        <begin position="12"/>
        <end position="30"/>
    </location>
</feature>
<gene>
    <name evidence="3" type="ORF">M408DRAFT_260895</name>
</gene>
<proteinExistence type="predicted"/>
<accession>A0A0C2XRF1</accession>
<evidence type="ECO:0000313" key="3">
    <source>
        <dbReference type="EMBL" id="KIM31512.1"/>
    </source>
</evidence>
<dbReference type="Proteomes" id="UP000054097">
    <property type="component" value="Unassembled WGS sequence"/>
</dbReference>
<keyword evidence="1" id="KW-0472">Membrane</keyword>
<feature type="transmembrane region" description="Helical" evidence="1">
    <location>
        <begin position="245"/>
        <end position="261"/>
    </location>
</feature>
<dbReference type="AlphaFoldDB" id="A0A0C2XRF1"/>
<dbReference type="SUPFAM" id="SSF50685">
    <property type="entry name" value="Barwin-like endoglucanases"/>
    <property type="match status" value="1"/>
</dbReference>
<name>A0A0C2XRF1_SERVB</name>
<sequence length="262" mass="28277">MLLNVARNDAPFNLSFILYFIIFWLSIGQFQCALADVWAVPAQGFATITHYTLPLDYIASCGCTAKSTHYPTAALSSLAFGSTQNFGPGCGACYRLKPLNTFLSTPPYYPPESELQSIVVKITDLCPTWSAWCEATPTQPNRAGNFLNFDLALSDVISSNFFPSNESYYGYADFGVWNATYEATSCSNWSGWNDPAALGSVTNLGDSVCCPADTSNVTCPSFSEEHGDPVPPTGSQGAAIVQRSVTVYTPIISAILLVIFLT</sequence>
<keyword evidence="4" id="KW-1185">Reference proteome</keyword>
<dbReference type="Pfam" id="PF22514">
    <property type="entry name" value="EXPB1_D1"/>
    <property type="match status" value="1"/>
</dbReference>
<dbReference type="Gene3D" id="2.40.40.10">
    <property type="entry name" value="RlpA-like domain"/>
    <property type="match status" value="1"/>
</dbReference>